<feature type="transmembrane region" description="Helical" evidence="1">
    <location>
        <begin position="87"/>
        <end position="109"/>
    </location>
</feature>
<dbReference type="EMBL" id="ABZS01000157">
    <property type="protein sequence ID" value="EEP60068.1"/>
    <property type="molecule type" value="Genomic_DNA"/>
</dbReference>
<keyword evidence="1" id="KW-1133">Transmembrane helix</keyword>
<comment type="caution">
    <text evidence="2">The sequence shown here is derived from an EMBL/GenBank/DDBJ whole genome shotgun (WGS) entry which is preliminary data.</text>
</comment>
<keyword evidence="1" id="KW-0812">Transmembrane</keyword>
<organism evidence="2 3">
    <name type="scientific">Sulfurihydrogenibium yellowstonense SS-5</name>
    <dbReference type="NCBI Taxonomy" id="432331"/>
    <lineage>
        <taxon>Bacteria</taxon>
        <taxon>Pseudomonadati</taxon>
        <taxon>Aquificota</taxon>
        <taxon>Aquificia</taxon>
        <taxon>Aquificales</taxon>
        <taxon>Hydrogenothermaceae</taxon>
        <taxon>Sulfurihydrogenibium</taxon>
    </lineage>
</organism>
<evidence type="ECO:0000256" key="1">
    <source>
        <dbReference type="SAM" id="Phobius"/>
    </source>
</evidence>
<name>C4FLI7_9AQUI</name>
<evidence type="ECO:0008006" key="4">
    <source>
        <dbReference type="Google" id="ProtNLM"/>
    </source>
</evidence>
<protein>
    <recommendedName>
        <fullName evidence="4">Metal-binding protein</fullName>
    </recommendedName>
</protein>
<dbReference type="AlphaFoldDB" id="C4FLI7"/>
<feature type="transmembrane region" description="Helical" evidence="1">
    <location>
        <begin position="133"/>
        <end position="157"/>
    </location>
</feature>
<gene>
    <name evidence="2" type="ORF">SULYE_1441</name>
</gene>
<dbReference type="Proteomes" id="UP000005540">
    <property type="component" value="Unassembled WGS sequence"/>
</dbReference>
<accession>C4FLI7</accession>
<proteinExistence type="predicted"/>
<sequence length="168" mass="19919">MAKGRTHDLINLAVLPPLIYYLHPSDFISFSAGYFIGTFFLTPDNDLYFSKPNSRWKFLKFIWLPYTKLFSHRGISHIPIYGTITKIFYLSFIAFIFLFLLKLLINFLIPDNNFQVLRFDNLDLSSFLSNVSFLSFFFGLILAEFVHIFTDIIYSSFKKLKPKRKRRR</sequence>
<dbReference type="RefSeq" id="WP_007547788.1">
    <property type="nucleotide sequence ID" value="NZ_ABZS01000157.1"/>
</dbReference>
<reference evidence="2 3" key="1">
    <citation type="submission" date="2009-04" db="EMBL/GenBank/DDBJ databases">
        <authorList>
            <person name="Reysenbach A.-L."/>
            <person name="Heidelberg J.F."/>
            <person name="Nelson W.C."/>
        </authorList>
    </citation>
    <scope>NUCLEOTIDE SEQUENCE [LARGE SCALE GENOMIC DNA]</scope>
    <source>
        <strain evidence="2 3">SS-5</strain>
    </source>
</reference>
<evidence type="ECO:0000313" key="3">
    <source>
        <dbReference type="Proteomes" id="UP000005540"/>
    </source>
</evidence>
<keyword evidence="1" id="KW-0472">Membrane</keyword>
<dbReference type="InterPro" id="IPR019250">
    <property type="entry name" value="DUF2227_metal-bd"/>
</dbReference>
<dbReference type="PANTHER" id="PTHR39085">
    <property type="entry name" value="SLL0924 PROTEIN"/>
    <property type="match status" value="1"/>
</dbReference>
<keyword evidence="3" id="KW-1185">Reference proteome</keyword>
<dbReference type="Pfam" id="PF09988">
    <property type="entry name" value="DUF2227"/>
    <property type="match status" value="1"/>
</dbReference>
<dbReference type="OrthoDB" id="69351at2"/>
<evidence type="ECO:0000313" key="2">
    <source>
        <dbReference type="EMBL" id="EEP60068.1"/>
    </source>
</evidence>
<dbReference type="PANTHER" id="PTHR39085:SF1">
    <property type="entry name" value="SLL0924 PROTEIN"/>
    <property type="match status" value="1"/>
</dbReference>